<evidence type="ECO:0000313" key="2">
    <source>
        <dbReference type="EMBL" id="KAK4182096.1"/>
    </source>
</evidence>
<organism evidence="2 3">
    <name type="scientific">Podospora australis</name>
    <dbReference type="NCBI Taxonomy" id="1536484"/>
    <lineage>
        <taxon>Eukaryota</taxon>
        <taxon>Fungi</taxon>
        <taxon>Dikarya</taxon>
        <taxon>Ascomycota</taxon>
        <taxon>Pezizomycotina</taxon>
        <taxon>Sordariomycetes</taxon>
        <taxon>Sordariomycetidae</taxon>
        <taxon>Sordariales</taxon>
        <taxon>Podosporaceae</taxon>
        <taxon>Podospora</taxon>
    </lineage>
</organism>
<feature type="region of interest" description="Disordered" evidence="1">
    <location>
        <begin position="98"/>
        <end position="135"/>
    </location>
</feature>
<dbReference type="Proteomes" id="UP001302126">
    <property type="component" value="Unassembled WGS sequence"/>
</dbReference>
<evidence type="ECO:0000256" key="1">
    <source>
        <dbReference type="SAM" id="MobiDB-lite"/>
    </source>
</evidence>
<feature type="compositionally biased region" description="Low complexity" evidence="1">
    <location>
        <begin position="118"/>
        <end position="133"/>
    </location>
</feature>
<proteinExistence type="predicted"/>
<dbReference type="CDD" id="cd00303">
    <property type="entry name" value="retropepsin_like"/>
    <property type="match status" value="1"/>
</dbReference>
<name>A0AAN6WHT4_9PEZI</name>
<reference evidence="2" key="2">
    <citation type="submission" date="2023-05" db="EMBL/GenBank/DDBJ databases">
        <authorList>
            <consortium name="Lawrence Berkeley National Laboratory"/>
            <person name="Steindorff A."/>
            <person name="Hensen N."/>
            <person name="Bonometti L."/>
            <person name="Westerberg I."/>
            <person name="Brannstrom I.O."/>
            <person name="Guillou S."/>
            <person name="Cros-Aarteil S."/>
            <person name="Calhoun S."/>
            <person name="Haridas S."/>
            <person name="Kuo A."/>
            <person name="Mondo S."/>
            <person name="Pangilinan J."/>
            <person name="Riley R."/>
            <person name="Labutti K."/>
            <person name="Andreopoulos B."/>
            <person name="Lipzen A."/>
            <person name="Chen C."/>
            <person name="Yanf M."/>
            <person name="Daum C."/>
            <person name="Ng V."/>
            <person name="Clum A."/>
            <person name="Ohm R."/>
            <person name="Martin F."/>
            <person name="Silar P."/>
            <person name="Natvig D."/>
            <person name="Lalanne C."/>
            <person name="Gautier V."/>
            <person name="Ament-Velasquez S.L."/>
            <person name="Kruys A."/>
            <person name="Hutchinson M.I."/>
            <person name="Powell A.J."/>
            <person name="Barry K."/>
            <person name="Miller A.N."/>
            <person name="Grigoriev I.V."/>
            <person name="Debuchy R."/>
            <person name="Gladieux P."/>
            <person name="Thoren M.H."/>
            <person name="Johannesson H."/>
        </authorList>
    </citation>
    <scope>NUCLEOTIDE SEQUENCE</scope>
    <source>
        <strain evidence="2">PSN309</strain>
    </source>
</reference>
<dbReference type="EMBL" id="MU864762">
    <property type="protein sequence ID" value="KAK4182096.1"/>
    <property type="molecule type" value="Genomic_DNA"/>
</dbReference>
<protein>
    <submittedName>
        <fullName evidence="2">Uncharacterized protein</fullName>
    </submittedName>
</protein>
<dbReference type="Gene3D" id="2.40.70.10">
    <property type="entry name" value="Acid Proteases"/>
    <property type="match status" value="1"/>
</dbReference>
<feature type="non-terminal residue" evidence="2">
    <location>
        <position position="302"/>
    </location>
</feature>
<dbReference type="InterPro" id="IPR021109">
    <property type="entry name" value="Peptidase_aspartic_dom_sf"/>
</dbReference>
<comment type="caution">
    <text evidence="2">The sequence shown here is derived from an EMBL/GenBank/DDBJ whole genome shotgun (WGS) entry which is preliminary data.</text>
</comment>
<keyword evidence="3" id="KW-1185">Reference proteome</keyword>
<accession>A0AAN6WHT4</accession>
<sequence length="302" mass="34556">MDHLHESYHDPSRRENALDEYEKLVYKPSDGFNNFRNDFVRLAGECQRPKKDWKYEFNRKLTPSLKTQVSTQYLDKKVTFDEFVRQCHAIADIWQRAQKEREGNTNSNKKKSKDGNKGKAPTSSPATTPTTTKTRSRLKWDSCWGKASTELGTLDLTPSSPFSEIERTDPNYLDKYLGGKPFTIACTLINNGLSLTTIDTLVDTGANGYLFVSKRFAKKIMALLKPKKLSNFTPHSVTGHTGVDRNVIDTVLEMCLMIQRRMTGKIPIMVVETGHDMIIGEHFLRKHDILPDCNRHRLLFPD</sequence>
<gene>
    <name evidence="2" type="ORF">QBC35DRAFT_396656</name>
</gene>
<dbReference type="AlphaFoldDB" id="A0AAN6WHT4"/>
<reference evidence="2" key="1">
    <citation type="journal article" date="2023" name="Mol. Phylogenet. Evol.">
        <title>Genome-scale phylogeny and comparative genomics of the fungal order Sordariales.</title>
        <authorList>
            <person name="Hensen N."/>
            <person name="Bonometti L."/>
            <person name="Westerberg I."/>
            <person name="Brannstrom I.O."/>
            <person name="Guillou S."/>
            <person name="Cros-Aarteil S."/>
            <person name="Calhoun S."/>
            <person name="Haridas S."/>
            <person name="Kuo A."/>
            <person name="Mondo S."/>
            <person name="Pangilinan J."/>
            <person name="Riley R."/>
            <person name="LaButti K."/>
            <person name="Andreopoulos B."/>
            <person name="Lipzen A."/>
            <person name="Chen C."/>
            <person name="Yan M."/>
            <person name="Daum C."/>
            <person name="Ng V."/>
            <person name="Clum A."/>
            <person name="Steindorff A."/>
            <person name="Ohm R.A."/>
            <person name="Martin F."/>
            <person name="Silar P."/>
            <person name="Natvig D.O."/>
            <person name="Lalanne C."/>
            <person name="Gautier V."/>
            <person name="Ament-Velasquez S.L."/>
            <person name="Kruys A."/>
            <person name="Hutchinson M.I."/>
            <person name="Powell A.J."/>
            <person name="Barry K."/>
            <person name="Miller A.N."/>
            <person name="Grigoriev I.V."/>
            <person name="Debuchy R."/>
            <person name="Gladieux P."/>
            <person name="Hiltunen Thoren M."/>
            <person name="Johannesson H."/>
        </authorList>
    </citation>
    <scope>NUCLEOTIDE SEQUENCE</scope>
    <source>
        <strain evidence="2">PSN309</strain>
    </source>
</reference>
<evidence type="ECO:0000313" key="3">
    <source>
        <dbReference type="Proteomes" id="UP001302126"/>
    </source>
</evidence>